<evidence type="ECO:0000256" key="1">
    <source>
        <dbReference type="SAM" id="MobiDB-lite"/>
    </source>
</evidence>
<accession>A0A7X9RYQ3</accession>
<keyword evidence="5" id="KW-1185">Reference proteome</keyword>
<feature type="chain" id="PRO_5030704153" evidence="3">
    <location>
        <begin position="24"/>
        <end position="231"/>
    </location>
</feature>
<keyword evidence="2" id="KW-0472">Membrane</keyword>
<evidence type="ECO:0000313" key="5">
    <source>
        <dbReference type="Proteomes" id="UP000576082"/>
    </source>
</evidence>
<evidence type="ECO:0000313" key="4">
    <source>
        <dbReference type="EMBL" id="NME71134.1"/>
    </source>
</evidence>
<dbReference type="RefSeq" id="WP_169659357.1">
    <property type="nucleotide sequence ID" value="NZ_JABANE010000087.1"/>
</dbReference>
<protein>
    <submittedName>
        <fullName evidence="4">Uncharacterized protein</fullName>
    </submittedName>
</protein>
<reference evidence="4 5" key="1">
    <citation type="submission" date="2020-04" db="EMBL/GenBank/DDBJ databases">
        <title>Flammeovirga sp. SR4, a novel species isolated from seawater.</title>
        <authorList>
            <person name="Wang X."/>
        </authorList>
    </citation>
    <scope>NUCLEOTIDE SEQUENCE [LARGE SCALE GENOMIC DNA]</scope>
    <source>
        <strain evidence="4 5">ATCC 23126</strain>
    </source>
</reference>
<evidence type="ECO:0000256" key="3">
    <source>
        <dbReference type="SAM" id="SignalP"/>
    </source>
</evidence>
<name>A0A7X9RYQ3_9BACT</name>
<proteinExistence type="predicted"/>
<keyword evidence="2" id="KW-1133">Transmembrane helix</keyword>
<sequence>MLKTIIKLVTTFVLMVTLTTAYAQETAGSGTSTSTTNTSTNTPKKVKPAGPADDTLKEGYKYMSTRGGRWKEYRMVKQAWLNDYWVLVEDSLQTAYSDAIEARKETALAQQEVKEMQSRLGEKDRLIELGDYINLVGVDMPKYSVMYTSFAIVAVLIIVVIVLMIRFQTNNQAVNVIKKDHDSLQKDFDEFRTRAQEREMQVRRELVTERNKGEELQKELSALRKRENKLS</sequence>
<evidence type="ECO:0000256" key="2">
    <source>
        <dbReference type="SAM" id="Phobius"/>
    </source>
</evidence>
<feature type="transmembrane region" description="Helical" evidence="2">
    <location>
        <begin position="145"/>
        <end position="165"/>
    </location>
</feature>
<feature type="signal peptide" evidence="3">
    <location>
        <begin position="1"/>
        <end position="23"/>
    </location>
</feature>
<dbReference type="EMBL" id="JABANE010000087">
    <property type="protein sequence ID" value="NME71134.1"/>
    <property type="molecule type" value="Genomic_DNA"/>
</dbReference>
<organism evidence="4 5">
    <name type="scientific">Flammeovirga aprica JL-4</name>
    <dbReference type="NCBI Taxonomy" id="694437"/>
    <lineage>
        <taxon>Bacteria</taxon>
        <taxon>Pseudomonadati</taxon>
        <taxon>Bacteroidota</taxon>
        <taxon>Cytophagia</taxon>
        <taxon>Cytophagales</taxon>
        <taxon>Flammeovirgaceae</taxon>
        <taxon>Flammeovirga</taxon>
    </lineage>
</organism>
<comment type="caution">
    <text evidence="4">The sequence shown here is derived from an EMBL/GenBank/DDBJ whole genome shotgun (WGS) entry which is preliminary data.</text>
</comment>
<keyword evidence="2" id="KW-0812">Transmembrane</keyword>
<feature type="compositionally biased region" description="Low complexity" evidence="1">
    <location>
        <begin position="28"/>
        <end position="42"/>
    </location>
</feature>
<keyword evidence="3" id="KW-0732">Signal</keyword>
<gene>
    <name evidence="4" type="ORF">HHU12_24415</name>
</gene>
<dbReference type="Proteomes" id="UP000576082">
    <property type="component" value="Unassembled WGS sequence"/>
</dbReference>
<feature type="region of interest" description="Disordered" evidence="1">
    <location>
        <begin position="26"/>
        <end position="52"/>
    </location>
</feature>
<dbReference type="AlphaFoldDB" id="A0A7X9RYQ3"/>